<evidence type="ECO:0000313" key="14">
    <source>
        <dbReference type="Proteomes" id="UP000295726"/>
    </source>
</evidence>
<keyword evidence="8 12" id="KW-1133">Transmembrane helix</keyword>
<evidence type="ECO:0000256" key="3">
    <source>
        <dbReference type="ARBA" id="ARBA00020268"/>
    </source>
</evidence>
<evidence type="ECO:0000256" key="12">
    <source>
        <dbReference type="SAM" id="Phobius"/>
    </source>
</evidence>
<feature type="transmembrane region" description="Helical" evidence="12">
    <location>
        <begin position="327"/>
        <end position="348"/>
    </location>
</feature>
<dbReference type="PIRSF" id="PIRSF006603">
    <property type="entry name" value="DinF"/>
    <property type="match status" value="1"/>
</dbReference>
<keyword evidence="4" id="KW-0813">Transport</keyword>
<dbReference type="CDD" id="cd13137">
    <property type="entry name" value="MATE_NorM_like"/>
    <property type="match status" value="1"/>
</dbReference>
<feature type="transmembrane region" description="Helical" evidence="12">
    <location>
        <begin position="203"/>
        <end position="227"/>
    </location>
</feature>
<feature type="transmembrane region" description="Helical" evidence="12">
    <location>
        <begin position="164"/>
        <end position="183"/>
    </location>
</feature>
<proteinExistence type="predicted"/>
<evidence type="ECO:0000256" key="2">
    <source>
        <dbReference type="ARBA" id="ARBA00004651"/>
    </source>
</evidence>
<dbReference type="GO" id="GO:0006811">
    <property type="term" value="P:monoatomic ion transport"/>
    <property type="evidence" value="ECO:0007669"/>
    <property type="project" value="UniProtKB-KW"/>
</dbReference>
<dbReference type="PANTHER" id="PTHR43298:SF4">
    <property type="entry name" value="DRUG_SODIUM ANTIPORTER"/>
    <property type="match status" value="1"/>
</dbReference>
<organism evidence="13 14">
    <name type="scientific">Muricomes intestini</name>
    <dbReference type="NCBI Taxonomy" id="1796634"/>
    <lineage>
        <taxon>Bacteria</taxon>
        <taxon>Bacillati</taxon>
        <taxon>Bacillota</taxon>
        <taxon>Clostridia</taxon>
        <taxon>Lachnospirales</taxon>
        <taxon>Lachnospiraceae</taxon>
        <taxon>Muricomes</taxon>
    </lineage>
</organism>
<dbReference type="EMBL" id="SLZZ01000008">
    <property type="protein sequence ID" value="TCS79428.1"/>
    <property type="molecule type" value="Genomic_DNA"/>
</dbReference>
<evidence type="ECO:0000256" key="7">
    <source>
        <dbReference type="ARBA" id="ARBA00022692"/>
    </source>
</evidence>
<comment type="caution">
    <text evidence="13">The sequence shown here is derived from an EMBL/GenBank/DDBJ whole genome shotgun (WGS) entry which is preliminary data.</text>
</comment>
<dbReference type="GO" id="GO:0005886">
    <property type="term" value="C:plasma membrane"/>
    <property type="evidence" value="ECO:0007669"/>
    <property type="project" value="UniProtKB-SubCell"/>
</dbReference>
<feature type="transmembrane region" description="Helical" evidence="12">
    <location>
        <begin position="294"/>
        <end position="315"/>
    </location>
</feature>
<feature type="transmembrane region" description="Helical" evidence="12">
    <location>
        <begin position="46"/>
        <end position="73"/>
    </location>
</feature>
<sequence>MKENSESRNELRLLLTLALPTVIEQFLMTVVQYVDTAMVGHLGAEASASVGVTSTMVWLSNAPLYSMGVGVLANIAQASGEGDKERIKKVAMQAVWLTGIVGLAEGILMVGISPVIPNILGAGTAIRRTASHYYLIVSIPMIFRAGVLILGAGLRAVREVKKPMWINIGINVLHLLLNFLLIYPSRTVLLGNTKLHIWGANFGVEGAATATAISFSVGGMLMAEVFLTNQELGINKEKIRFDRETMLSCVKIGLPVAFERIFVSLGHVVFTAFVTSLGTVCLAAHTIALTAEQAFYIPGYGMQAAVSTLIGNALGEKDEERVRRISKLSACCAVIIMTIGGALLFFGAEAMMKLFTPDLKVVRMGARVLRLVALSEPVFAVVIICEGIYNGAGYTKVPFFTSLFSMWGVRLLFSWICIFVFKQGLTVVWLCMIADTGCRCLCSTIVYLRGNWLKAR</sequence>
<comment type="subcellular location">
    <subcellularLocation>
        <location evidence="2">Cell membrane</location>
        <topology evidence="2">Multi-pass membrane protein</topology>
    </subcellularLocation>
</comment>
<evidence type="ECO:0000256" key="8">
    <source>
        <dbReference type="ARBA" id="ARBA00022989"/>
    </source>
</evidence>
<feature type="transmembrane region" description="Helical" evidence="12">
    <location>
        <begin position="12"/>
        <end position="34"/>
    </location>
</feature>
<evidence type="ECO:0000256" key="11">
    <source>
        <dbReference type="ARBA" id="ARBA00031636"/>
    </source>
</evidence>
<evidence type="ECO:0000256" key="5">
    <source>
        <dbReference type="ARBA" id="ARBA00022449"/>
    </source>
</evidence>
<comment type="function">
    <text evidence="1">Multidrug efflux pump.</text>
</comment>
<feature type="transmembrane region" description="Helical" evidence="12">
    <location>
        <begin position="132"/>
        <end position="152"/>
    </location>
</feature>
<accession>A0A4R3K939</accession>
<dbReference type="InterPro" id="IPR002528">
    <property type="entry name" value="MATE_fam"/>
</dbReference>
<evidence type="ECO:0000313" key="13">
    <source>
        <dbReference type="EMBL" id="TCS79428.1"/>
    </source>
</evidence>
<dbReference type="InterPro" id="IPR048279">
    <property type="entry name" value="MdtK-like"/>
</dbReference>
<gene>
    <name evidence="13" type="ORF">EDD59_1088</name>
</gene>
<feature type="transmembrane region" description="Helical" evidence="12">
    <location>
        <begin position="94"/>
        <end position="112"/>
    </location>
</feature>
<feature type="transmembrane region" description="Helical" evidence="12">
    <location>
        <begin position="427"/>
        <end position="448"/>
    </location>
</feature>
<evidence type="ECO:0000256" key="10">
    <source>
        <dbReference type="ARBA" id="ARBA00023136"/>
    </source>
</evidence>
<dbReference type="RefSeq" id="WP_132380381.1">
    <property type="nucleotide sequence ID" value="NZ_DAIQXH010000081.1"/>
</dbReference>
<feature type="transmembrane region" description="Helical" evidence="12">
    <location>
        <begin position="261"/>
        <end position="288"/>
    </location>
</feature>
<reference evidence="13 14" key="1">
    <citation type="submission" date="2019-03" db="EMBL/GenBank/DDBJ databases">
        <title>Genomic Encyclopedia of Type Strains, Phase IV (KMG-IV): sequencing the most valuable type-strain genomes for metagenomic binning, comparative biology and taxonomic classification.</title>
        <authorList>
            <person name="Goeker M."/>
        </authorList>
    </citation>
    <scope>NUCLEOTIDE SEQUENCE [LARGE SCALE GENOMIC DNA]</scope>
    <source>
        <strain evidence="13 14">DSM 29489</strain>
    </source>
</reference>
<evidence type="ECO:0000256" key="4">
    <source>
        <dbReference type="ARBA" id="ARBA00022448"/>
    </source>
</evidence>
<dbReference type="Proteomes" id="UP000295726">
    <property type="component" value="Unassembled WGS sequence"/>
</dbReference>
<dbReference type="GO" id="GO:0015297">
    <property type="term" value="F:antiporter activity"/>
    <property type="evidence" value="ECO:0007669"/>
    <property type="project" value="UniProtKB-KW"/>
</dbReference>
<keyword evidence="10 12" id="KW-0472">Membrane</keyword>
<protein>
    <recommendedName>
        <fullName evidence="3">Probable multidrug resistance protein NorM</fullName>
    </recommendedName>
    <alternativeName>
        <fullName evidence="11">Multidrug-efflux transporter</fullName>
    </alternativeName>
</protein>
<dbReference type="PANTHER" id="PTHR43298">
    <property type="entry name" value="MULTIDRUG RESISTANCE PROTEIN NORM-RELATED"/>
    <property type="match status" value="1"/>
</dbReference>
<dbReference type="Pfam" id="PF01554">
    <property type="entry name" value="MatE"/>
    <property type="match status" value="2"/>
</dbReference>
<evidence type="ECO:0000256" key="6">
    <source>
        <dbReference type="ARBA" id="ARBA00022475"/>
    </source>
</evidence>
<keyword evidence="14" id="KW-1185">Reference proteome</keyword>
<keyword evidence="5" id="KW-0050">Antiport</keyword>
<evidence type="ECO:0000256" key="9">
    <source>
        <dbReference type="ARBA" id="ARBA00023065"/>
    </source>
</evidence>
<evidence type="ECO:0000256" key="1">
    <source>
        <dbReference type="ARBA" id="ARBA00003408"/>
    </source>
</evidence>
<dbReference type="OrthoDB" id="62420at2"/>
<name>A0A4R3K939_9FIRM</name>
<feature type="transmembrane region" description="Helical" evidence="12">
    <location>
        <begin position="401"/>
        <end position="421"/>
    </location>
</feature>
<feature type="transmembrane region" description="Helical" evidence="12">
    <location>
        <begin position="368"/>
        <end position="389"/>
    </location>
</feature>
<dbReference type="AlphaFoldDB" id="A0A4R3K939"/>
<keyword evidence="6" id="KW-1003">Cell membrane</keyword>
<dbReference type="InterPro" id="IPR050222">
    <property type="entry name" value="MATE_MdtK"/>
</dbReference>
<keyword evidence="9" id="KW-0406">Ion transport</keyword>
<dbReference type="NCBIfam" id="TIGR00797">
    <property type="entry name" value="matE"/>
    <property type="match status" value="1"/>
</dbReference>
<keyword evidence="7 12" id="KW-0812">Transmembrane</keyword>
<dbReference type="GO" id="GO:0042910">
    <property type="term" value="F:xenobiotic transmembrane transporter activity"/>
    <property type="evidence" value="ECO:0007669"/>
    <property type="project" value="InterPro"/>
</dbReference>